<dbReference type="EMBL" id="BANR01000004">
    <property type="protein sequence ID" value="GAC47740.1"/>
    <property type="molecule type" value="Genomic_DNA"/>
</dbReference>
<keyword evidence="3" id="KW-1003">Cell membrane</keyword>
<dbReference type="GO" id="GO:0005886">
    <property type="term" value="C:plasma membrane"/>
    <property type="evidence" value="ECO:0007669"/>
    <property type="project" value="UniProtKB-SubCell"/>
</dbReference>
<dbReference type="STRING" id="1220583.GOACH_04_01360"/>
<keyword evidence="5 7" id="KW-1133">Transmembrane helix</keyword>
<dbReference type="InterPro" id="IPR000515">
    <property type="entry name" value="MetI-like"/>
</dbReference>
<dbReference type="Gene3D" id="1.10.3720.10">
    <property type="entry name" value="MetI-like"/>
    <property type="match status" value="1"/>
</dbReference>
<evidence type="ECO:0000256" key="7">
    <source>
        <dbReference type="RuleBase" id="RU363032"/>
    </source>
</evidence>
<feature type="transmembrane region" description="Helical" evidence="7">
    <location>
        <begin position="113"/>
        <end position="134"/>
    </location>
</feature>
<dbReference type="PANTHER" id="PTHR30151">
    <property type="entry name" value="ALKANE SULFONATE ABC TRANSPORTER-RELATED, MEMBRANE SUBUNIT"/>
    <property type="match status" value="1"/>
</dbReference>
<dbReference type="Pfam" id="PF00528">
    <property type="entry name" value="BPD_transp_1"/>
    <property type="match status" value="1"/>
</dbReference>
<sequence>MSGVETSALATDSTADVLIPAAPPSSAGQPASVASGPNVGALLWQITKFLGSLLGSFVLILVIWWLFLLAFPDIGPIIGRTPVQVFQYLFTEPGAADARSEILDNLTITLTDAAIGFVVGMAAAVLVAALFVVSRPAAQTFMPIAMLLRSVPLVAMTPLITLVVGRGVGVVAVMGGIVVFFPALVMIMTGLANAPTQITDVIAVYGGGRWTALRRSAIPSAVPSLFGAAKISVPGALVGATVAEWLGTNRGLGATLQQALPAAAYNELWASVLVITVASIVLYAIVGVVESLVLAQMGMQQN</sequence>
<feature type="transmembrane region" description="Helical" evidence="7">
    <location>
        <begin position="268"/>
        <end position="295"/>
    </location>
</feature>
<dbReference type="eggNOG" id="COG0600">
    <property type="taxonomic scope" value="Bacteria"/>
</dbReference>
<dbReference type="GO" id="GO:0055085">
    <property type="term" value="P:transmembrane transport"/>
    <property type="evidence" value="ECO:0007669"/>
    <property type="project" value="InterPro"/>
</dbReference>
<comment type="caution">
    <text evidence="9">The sequence shown here is derived from an EMBL/GenBank/DDBJ whole genome shotgun (WGS) entry which is preliminary data.</text>
</comment>
<evidence type="ECO:0000256" key="3">
    <source>
        <dbReference type="ARBA" id="ARBA00022475"/>
    </source>
</evidence>
<dbReference type="SUPFAM" id="SSF161098">
    <property type="entry name" value="MetI-like"/>
    <property type="match status" value="1"/>
</dbReference>
<comment type="similarity">
    <text evidence="7">Belongs to the binding-protein-dependent transport system permease family.</text>
</comment>
<protein>
    <submittedName>
        <fullName evidence="9">Putative ABC transporter permease protein</fullName>
    </submittedName>
</protein>
<evidence type="ECO:0000259" key="8">
    <source>
        <dbReference type="PROSITE" id="PS50928"/>
    </source>
</evidence>
<keyword evidence="2 7" id="KW-0813">Transport</keyword>
<organism evidence="9 10">
    <name type="scientific">Gordonia aichiensis NBRC 108223</name>
    <dbReference type="NCBI Taxonomy" id="1220583"/>
    <lineage>
        <taxon>Bacteria</taxon>
        <taxon>Bacillati</taxon>
        <taxon>Actinomycetota</taxon>
        <taxon>Actinomycetes</taxon>
        <taxon>Mycobacteriales</taxon>
        <taxon>Gordoniaceae</taxon>
        <taxon>Gordonia</taxon>
    </lineage>
</organism>
<evidence type="ECO:0000256" key="1">
    <source>
        <dbReference type="ARBA" id="ARBA00004651"/>
    </source>
</evidence>
<feature type="domain" description="ABC transmembrane type-1" evidence="8">
    <location>
        <begin position="102"/>
        <end position="286"/>
    </location>
</feature>
<comment type="subcellular location">
    <subcellularLocation>
        <location evidence="1 7">Cell membrane</location>
        <topology evidence="1 7">Multi-pass membrane protein</topology>
    </subcellularLocation>
</comment>
<evidence type="ECO:0000313" key="10">
    <source>
        <dbReference type="Proteomes" id="UP000010988"/>
    </source>
</evidence>
<name>L7KFS5_9ACTN</name>
<dbReference type="PANTHER" id="PTHR30151:SF0">
    <property type="entry name" value="ABC TRANSPORTER PERMEASE PROTEIN MJ0413-RELATED"/>
    <property type="match status" value="1"/>
</dbReference>
<dbReference type="RefSeq" id="WP_005171696.1">
    <property type="nucleotide sequence ID" value="NZ_BANR01000004.1"/>
</dbReference>
<dbReference type="Proteomes" id="UP000010988">
    <property type="component" value="Unassembled WGS sequence"/>
</dbReference>
<gene>
    <name evidence="9" type="ORF">GOACH_04_01360</name>
</gene>
<keyword evidence="4 7" id="KW-0812">Transmembrane</keyword>
<dbReference type="InterPro" id="IPR035906">
    <property type="entry name" value="MetI-like_sf"/>
</dbReference>
<evidence type="ECO:0000256" key="6">
    <source>
        <dbReference type="ARBA" id="ARBA00023136"/>
    </source>
</evidence>
<feature type="transmembrane region" description="Helical" evidence="7">
    <location>
        <begin position="170"/>
        <end position="192"/>
    </location>
</feature>
<evidence type="ECO:0000256" key="2">
    <source>
        <dbReference type="ARBA" id="ARBA00022448"/>
    </source>
</evidence>
<feature type="transmembrane region" description="Helical" evidence="7">
    <location>
        <begin position="49"/>
        <end position="71"/>
    </location>
</feature>
<reference evidence="9 10" key="1">
    <citation type="submission" date="2012-12" db="EMBL/GenBank/DDBJ databases">
        <title>Whole genome shotgun sequence of Gordonia aichiensis NBRC 108223.</title>
        <authorList>
            <person name="Isaki-Nakamura S."/>
            <person name="Hosoyama A."/>
            <person name="Tsuchikane K."/>
            <person name="Ando Y."/>
            <person name="Baba S."/>
            <person name="Ohji S."/>
            <person name="Hamada M."/>
            <person name="Tamura T."/>
            <person name="Yamazoe A."/>
            <person name="Yamazaki S."/>
            <person name="Fujita N."/>
        </authorList>
    </citation>
    <scope>NUCLEOTIDE SEQUENCE [LARGE SCALE GENOMIC DNA]</scope>
    <source>
        <strain evidence="9 10">NBRC 108223</strain>
    </source>
</reference>
<dbReference type="AlphaFoldDB" id="L7KFS5"/>
<evidence type="ECO:0000256" key="5">
    <source>
        <dbReference type="ARBA" id="ARBA00022989"/>
    </source>
</evidence>
<accession>L7KFS5</accession>
<feature type="transmembrane region" description="Helical" evidence="7">
    <location>
        <begin position="146"/>
        <end position="164"/>
    </location>
</feature>
<proteinExistence type="inferred from homology"/>
<dbReference type="PROSITE" id="PS50928">
    <property type="entry name" value="ABC_TM1"/>
    <property type="match status" value="1"/>
</dbReference>
<evidence type="ECO:0000313" key="9">
    <source>
        <dbReference type="EMBL" id="GAC47740.1"/>
    </source>
</evidence>
<evidence type="ECO:0000256" key="4">
    <source>
        <dbReference type="ARBA" id="ARBA00022692"/>
    </source>
</evidence>
<keyword evidence="6 7" id="KW-0472">Membrane</keyword>
<keyword evidence="10" id="KW-1185">Reference proteome</keyword>